<dbReference type="EMBL" id="CABP01000154">
    <property type="protein sequence ID" value="CBI06027.1"/>
    <property type="molecule type" value="Genomic_DNA"/>
</dbReference>
<sequence length="24" mass="2726">MSKRKEVPYALVPVWAQSVFYGLG</sequence>
<comment type="caution">
    <text evidence="1">The sequence shown here is derived from an EMBL/GenBank/DDBJ whole genome shotgun (WGS) entry which is preliminary data.</text>
</comment>
<dbReference type="AlphaFoldDB" id="E6QFN2"/>
<proteinExistence type="predicted"/>
<evidence type="ECO:0000313" key="1">
    <source>
        <dbReference type="EMBL" id="CBI06027.1"/>
    </source>
</evidence>
<accession>E6QFN2</accession>
<protein>
    <submittedName>
        <fullName evidence="1">Uncharacterized protein</fullName>
    </submittedName>
</protein>
<gene>
    <name evidence="1" type="ORF">CARN5_0461</name>
</gene>
<reference evidence="1" key="1">
    <citation type="submission" date="2009-10" db="EMBL/GenBank/DDBJ databases">
        <title>Diversity of trophic interactions inside an arsenic-rich microbial ecosystem.</title>
        <authorList>
            <person name="Bertin P.N."/>
            <person name="Heinrich-Salmeron A."/>
            <person name="Pelletier E."/>
            <person name="Goulhen-Chollet F."/>
            <person name="Arsene-Ploetze F."/>
            <person name="Gallien S."/>
            <person name="Calteau A."/>
            <person name="Vallenet D."/>
            <person name="Casiot C."/>
            <person name="Chane-Woon-Ming B."/>
            <person name="Giloteaux L."/>
            <person name="Barakat M."/>
            <person name="Bonnefoy V."/>
            <person name="Bruneel O."/>
            <person name="Chandler M."/>
            <person name="Cleiss J."/>
            <person name="Duran R."/>
            <person name="Elbaz-Poulichet F."/>
            <person name="Fonknechten N."/>
            <person name="Lauga B."/>
            <person name="Mornico D."/>
            <person name="Ortet P."/>
            <person name="Schaeffer C."/>
            <person name="Siguier P."/>
            <person name="Alexander Thil Smith A."/>
            <person name="Van Dorsselaer A."/>
            <person name="Weissenbach J."/>
            <person name="Medigue C."/>
            <person name="Le Paslier D."/>
        </authorList>
    </citation>
    <scope>NUCLEOTIDE SEQUENCE</scope>
</reference>
<organism evidence="1">
    <name type="scientific">mine drainage metagenome</name>
    <dbReference type="NCBI Taxonomy" id="410659"/>
    <lineage>
        <taxon>unclassified sequences</taxon>
        <taxon>metagenomes</taxon>
        <taxon>ecological metagenomes</taxon>
    </lineage>
</organism>
<name>E6QFN2_9ZZZZ</name>